<dbReference type="InterPro" id="IPR036075">
    <property type="entry name" value="ARMT-1-like_metal-bd_sf"/>
</dbReference>
<dbReference type="SMART" id="SM00256">
    <property type="entry name" value="FBOX"/>
    <property type="match status" value="1"/>
</dbReference>
<evidence type="ECO:0000313" key="12">
    <source>
        <dbReference type="Proteomes" id="UP000054408"/>
    </source>
</evidence>
<evidence type="ECO:0000256" key="8">
    <source>
        <dbReference type="ARBA" id="ARBA00048809"/>
    </source>
</evidence>
<dbReference type="PANTHER" id="PTHR12260:SF6">
    <property type="entry name" value="DAMAGE-CONTROL PHOSPHATASE ARMT1"/>
    <property type="match status" value="1"/>
</dbReference>
<dbReference type="Gene3D" id="1.25.40.20">
    <property type="entry name" value="Ankyrin repeat-containing domain"/>
    <property type="match status" value="1"/>
</dbReference>
<dbReference type="InterPro" id="IPR036770">
    <property type="entry name" value="Ankyrin_rpt-contain_sf"/>
</dbReference>
<dbReference type="SMART" id="SM00248">
    <property type="entry name" value="ANK"/>
    <property type="match status" value="4"/>
</dbReference>
<keyword evidence="5" id="KW-0479">Metal-binding</keyword>
<dbReference type="Pfam" id="PF12796">
    <property type="entry name" value="Ank_2"/>
    <property type="match status" value="1"/>
</dbReference>
<evidence type="ECO:0000256" key="6">
    <source>
        <dbReference type="ARBA" id="ARBA00022801"/>
    </source>
</evidence>
<accession>A0A0L0D5J3</accession>
<dbReference type="PANTHER" id="PTHR12260">
    <property type="entry name" value="DAMAGE-CONTROL PHOSPHATASE ARMT1"/>
    <property type="match status" value="1"/>
</dbReference>
<dbReference type="InterPro" id="IPR001810">
    <property type="entry name" value="F-box_dom"/>
</dbReference>
<comment type="catalytic activity">
    <reaction evidence="1">
        <text>beta-D-fructose 1-phosphate + H2O = D-fructose + phosphate</text>
        <dbReference type="Rhea" id="RHEA:35603"/>
        <dbReference type="ChEBI" id="CHEBI:15377"/>
        <dbReference type="ChEBI" id="CHEBI:37721"/>
        <dbReference type="ChEBI" id="CHEBI:43474"/>
        <dbReference type="ChEBI" id="CHEBI:138881"/>
    </reaction>
</comment>
<proteinExistence type="inferred from homology"/>
<dbReference type="PROSITE" id="PS50297">
    <property type="entry name" value="ANK_REP_REGION"/>
    <property type="match status" value="1"/>
</dbReference>
<evidence type="ECO:0000256" key="3">
    <source>
        <dbReference type="ARBA" id="ARBA00001967"/>
    </source>
</evidence>
<dbReference type="STRING" id="461836.A0A0L0D5J3"/>
<evidence type="ECO:0000259" key="10">
    <source>
        <dbReference type="SMART" id="SM00256"/>
    </source>
</evidence>
<evidence type="ECO:0000313" key="11">
    <source>
        <dbReference type="EMBL" id="KNC47361.1"/>
    </source>
</evidence>
<dbReference type="GO" id="GO:0016791">
    <property type="term" value="F:phosphatase activity"/>
    <property type="evidence" value="ECO:0007669"/>
    <property type="project" value="TreeGrafter"/>
</dbReference>
<dbReference type="EMBL" id="GL349446">
    <property type="protein sequence ID" value="KNC47361.1"/>
    <property type="molecule type" value="Genomic_DNA"/>
</dbReference>
<dbReference type="InterPro" id="IPR039763">
    <property type="entry name" value="ARMT1"/>
</dbReference>
<dbReference type="SUPFAM" id="SSF48403">
    <property type="entry name" value="Ankyrin repeat"/>
    <property type="match status" value="1"/>
</dbReference>
<reference evidence="11 12" key="1">
    <citation type="submission" date="2010-05" db="EMBL/GenBank/DDBJ databases">
        <title>The Genome Sequence of Thecamonas trahens ATCC 50062.</title>
        <authorList>
            <consortium name="The Broad Institute Genome Sequencing Platform"/>
            <person name="Russ C."/>
            <person name="Cuomo C."/>
            <person name="Shea T."/>
            <person name="Young S.K."/>
            <person name="Zeng Q."/>
            <person name="Koehrsen M."/>
            <person name="Haas B."/>
            <person name="Borodovsky M."/>
            <person name="Guigo R."/>
            <person name="Alvarado L."/>
            <person name="Berlin A."/>
            <person name="Bochicchio J."/>
            <person name="Borenstein D."/>
            <person name="Chapman S."/>
            <person name="Chen Z."/>
            <person name="Freedman E."/>
            <person name="Gellesch M."/>
            <person name="Goldberg J."/>
            <person name="Griggs A."/>
            <person name="Gujja S."/>
            <person name="Heilman E."/>
            <person name="Heiman D."/>
            <person name="Hepburn T."/>
            <person name="Howarth C."/>
            <person name="Jen D."/>
            <person name="Larson L."/>
            <person name="Mehta T."/>
            <person name="Park D."/>
            <person name="Pearson M."/>
            <person name="Roberts A."/>
            <person name="Saif S."/>
            <person name="Shenoy N."/>
            <person name="Sisk P."/>
            <person name="Stolte C."/>
            <person name="Sykes S."/>
            <person name="Thomson T."/>
            <person name="Walk T."/>
            <person name="White J."/>
            <person name="Yandava C."/>
            <person name="Burger G."/>
            <person name="Gray M.W."/>
            <person name="Holland P.W.H."/>
            <person name="King N."/>
            <person name="Lang F.B.F."/>
            <person name="Roger A.J."/>
            <person name="Ruiz-Trillo I."/>
            <person name="Lander E."/>
            <person name="Nusbaum C."/>
        </authorList>
    </citation>
    <scope>NUCLEOTIDE SEQUENCE [LARGE SCALE GENOMIC DNA]</scope>
    <source>
        <strain evidence="11 12">ATCC 50062</strain>
    </source>
</reference>
<keyword evidence="9" id="KW-0040">ANK repeat</keyword>
<feature type="domain" description="F-box" evidence="10">
    <location>
        <begin position="445"/>
        <end position="485"/>
    </location>
</feature>
<dbReference type="OrthoDB" id="541375at2759"/>
<comment type="similarity">
    <text evidence="4">Belongs to the damage-control phosphatase family. Sugar phosphate phosphatase III subfamily.</text>
</comment>
<evidence type="ECO:0000256" key="2">
    <source>
        <dbReference type="ARBA" id="ARBA00001936"/>
    </source>
</evidence>
<dbReference type="SUPFAM" id="SSF81383">
    <property type="entry name" value="F-box domain"/>
    <property type="match status" value="1"/>
</dbReference>
<keyword evidence="7" id="KW-0464">Manganese</keyword>
<dbReference type="Proteomes" id="UP000054408">
    <property type="component" value="Unassembled WGS sequence"/>
</dbReference>
<organism evidence="11 12">
    <name type="scientific">Thecamonas trahens ATCC 50062</name>
    <dbReference type="NCBI Taxonomy" id="461836"/>
    <lineage>
        <taxon>Eukaryota</taxon>
        <taxon>Apusozoa</taxon>
        <taxon>Apusomonadida</taxon>
        <taxon>Apusomonadidae</taxon>
        <taxon>Thecamonas</taxon>
    </lineage>
</organism>
<dbReference type="Gene3D" id="3.40.50.10880">
    <property type="entry name" value="Uncharacterised protein PF01937, DUF89, domain 3"/>
    <property type="match status" value="1"/>
</dbReference>
<keyword evidence="12" id="KW-1185">Reference proteome</keyword>
<evidence type="ECO:0000256" key="4">
    <source>
        <dbReference type="ARBA" id="ARBA00009519"/>
    </source>
</evidence>
<evidence type="ECO:0000256" key="5">
    <source>
        <dbReference type="ARBA" id="ARBA00022723"/>
    </source>
</evidence>
<feature type="repeat" description="ANK" evidence="9">
    <location>
        <begin position="611"/>
        <end position="643"/>
    </location>
</feature>
<dbReference type="GO" id="GO:0006974">
    <property type="term" value="P:DNA damage response"/>
    <property type="evidence" value="ECO:0007669"/>
    <property type="project" value="TreeGrafter"/>
</dbReference>
<comment type="cofactor">
    <cofactor evidence="3">
        <name>Ni(2+)</name>
        <dbReference type="ChEBI" id="CHEBI:49786"/>
    </cofactor>
</comment>
<evidence type="ECO:0000256" key="9">
    <source>
        <dbReference type="PROSITE-ProRule" id="PRU00023"/>
    </source>
</evidence>
<name>A0A0L0D5J3_THETB</name>
<evidence type="ECO:0000256" key="1">
    <source>
        <dbReference type="ARBA" id="ARBA00001326"/>
    </source>
</evidence>
<dbReference type="SUPFAM" id="SSF111321">
    <property type="entry name" value="AF1104-like"/>
    <property type="match status" value="1"/>
</dbReference>
<dbReference type="InterPro" id="IPR002110">
    <property type="entry name" value="Ankyrin_rpt"/>
</dbReference>
<dbReference type="InterPro" id="IPR002791">
    <property type="entry name" value="ARMT1-like_metal-bd"/>
</dbReference>
<dbReference type="InterPro" id="IPR036047">
    <property type="entry name" value="F-box-like_dom_sf"/>
</dbReference>
<gene>
    <name evidence="11" type="ORF">AMSG_03795</name>
</gene>
<comment type="cofactor">
    <cofactor evidence="2">
        <name>Mn(2+)</name>
        <dbReference type="ChEBI" id="CHEBI:29035"/>
    </cofactor>
</comment>
<evidence type="ECO:0000256" key="7">
    <source>
        <dbReference type="ARBA" id="ARBA00023211"/>
    </source>
</evidence>
<comment type="catalytic activity">
    <reaction evidence="8">
        <text>beta-D-fructose 6-phosphate = dihydroxyacetone + D-glyceraldehyde 3-phosphate</text>
        <dbReference type="Rhea" id="RHEA:28002"/>
        <dbReference type="ChEBI" id="CHEBI:16016"/>
        <dbReference type="ChEBI" id="CHEBI:57634"/>
        <dbReference type="ChEBI" id="CHEBI:59776"/>
    </reaction>
</comment>
<dbReference type="PROSITE" id="PS50088">
    <property type="entry name" value="ANK_REPEAT"/>
    <property type="match status" value="1"/>
</dbReference>
<dbReference type="eggNOG" id="KOG3870">
    <property type="taxonomic scope" value="Eukaryota"/>
</dbReference>
<sequence>MGKTSSKVRHGNAVSRGHELVHVVEPPLFEELPQVRGTDDDDFVVHSILVRLPGIVDSVLAEGAWHGPEASATARKAAQKRLIALRTAAAEGHVPMEAAPGAWGRAYCASHGDDADGDQTWLSLPWFHVEHCFYAHMRAIVASAKGSDMFAPHKAKSLAAALPWLDAALAAMPDDIRTGADQALARDALPHYLQLALWGNRGDLSLSAGAVDAASTSRSDADNAAALLQDDSDAWLRAVAASAGTIAIILDNCGHELLADLLLAVVLLRAGVATDIVFYAKAEPVFVSDAMPHDVNAHLEVLAERAPELAALLDPTLDSPRLRVVAHSFFTSPLPFADLAAAAPELAAQLSASAGVITKGDANFRRLIDDRRYLVTTPAASVIDYAWAPLLAVRTTKSPVAIGLYKDAVEAAAERNPTWCVDGSHGMMIFAPRASPEGGLTVADVPIEIWCEIMKFVDWESRIAAGHTCRLLRAAAHDILFWKPHIKRYFPRAIIKPPSEASYPSQWLARLVGERDTAIKDIGLSDHHNRNNWRTAIYLLLALHPHPLFIDPKLYRSHLDDFATSQTTSSLDGWRGTPLFHLAIRWRSLGLFRLLFEVEAESHHGLNSAYVGRTPLIEAAACGHTDMVAELLAAGADCAADPSQAGRTALYWGLQGRYWDMCDMLLQADPNQLTDATAYEMLMRSVRTKDLRLVNYLCMHKAHVVNMVAAAQASIITGAVEADSSGATLDALFAHAPDADVNRPCVLMPVLAAARVGEPRLLLRLVLGHGARLTEAKAEVMSPPLVMGCSWIDNLCAPVAALVHATVSGSRLMVRLVWALTLAELAPECDVVDAAAAAGIFADSNNVTEVSCIQLLETVFPLALSSLDLESVRERIFISFSDALLFAFRCTPRPELYAMISLLLDLLQQTGPRPQPGALKPQVLDMLYKCERHLSSSEVVELCHGLVAAGADPFADNETARSTAPFIHDLLKMSSLWSADFRSEQLGAVTCRTLPKLLHPSDAALGLLATTVRSVPNGFDLVLDQGCAAVAGRDAKTLAAFVALADKFDSRDKLLAALAQPVTTTQLVRAPWSSAIPIQASAWHFAAAAACVDSGRMLAELEVPVPDDILWLMLAPLAGYFDVAMEDRLPAFCAVLVELSPGIFATTEIDPPPRLDNVPFNGKYGTDWSDAVRLAIATGLPGVVACAVRSLPADTPRRPGLMVLVVRLAVNAIRGYLPPAAAPGFAAMIATLADVPWTGHVDDVLDARAGIVAFLANPDVRVKQKLSMPTKASGAGCSGYTYKHAGQFLSSMDAELDLAPAHTALAHLDAALLTYLGNASDVEAVIASHTLSTAAEELLASLGGPLSPALEPSVELID</sequence>
<keyword evidence="6" id="KW-0378">Hydrolase</keyword>
<protein>
    <recommendedName>
        <fullName evidence="10">F-box domain-containing protein</fullName>
    </recommendedName>
</protein>
<dbReference type="GO" id="GO:0005634">
    <property type="term" value="C:nucleus"/>
    <property type="evidence" value="ECO:0007669"/>
    <property type="project" value="TreeGrafter"/>
</dbReference>
<dbReference type="RefSeq" id="XP_013759699.1">
    <property type="nucleotide sequence ID" value="XM_013904245.1"/>
</dbReference>
<dbReference type="GO" id="GO:0046872">
    <property type="term" value="F:metal ion binding"/>
    <property type="evidence" value="ECO:0007669"/>
    <property type="project" value="UniProtKB-KW"/>
</dbReference>
<dbReference type="Pfam" id="PF01937">
    <property type="entry name" value="ARMT1-like_dom"/>
    <property type="match status" value="1"/>
</dbReference>
<dbReference type="GeneID" id="25563368"/>